<dbReference type="Gene3D" id="1.10.10.60">
    <property type="entry name" value="Homeodomain-like"/>
    <property type="match status" value="1"/>
</dbReference>
<keyword evidence="2" id="KW-0067">ATP-binding</keyword>
<dbReference type="PRINTS" id="PR01590">
    <property type="entry name" value="HTHFIS"/>
</dbReference>
<keyword evidence="6" id="KW-0010">Activator</keyword>
<dbReference type="PROSITE" id="PS00676">
    <property type="entry name" value="SIGMA54_INTERACT_2"/>
    <property type="match status" value="1"/>
</dbReference>
<gene>
    <name evidence="9" type="primary">acoR</name>
    <name evidence="9" type="ORF">GCM10011505_25260</name>
</gene>
<dbReference type="Proteomes" id="UP000603352">
    <property type="component" value="Unassembled WGS sequence"/>
</dbReference>
<dbReference type="InterPro" id="IPR025944">
    <property type="entry name" value="Sigma_54_int_dom_CS"/>
</dbReference>
<proteinExistence type="predicted"/>
<evidence type="ECO:0000256" key="7">
    <source>
        <dbReference type="ARBA" id="ARBA00023163"/>
    </source>
</evidence>
<evidence type="ECO:0000259" key="8">
    <source>
        <dbReference type="PROSITE" id="PS50045"/>
    </source>
</evidence>
<dbReference type="InterPro" id="IPR002197">
    <property type="entry name" value="HTH_Fis"/>
</dbReference>
<dbReference type="InterPro" id="IPR058031">
    <property type="entry name" value="AAA_lid_NorR"/>
</dbReference>
<dbReference type="SMART" id="SM00382">
    <property type="entry name" value="AAA"/>
    <property type="match status" value="1"/>
</dbReference>
<dbReference type="Pfam" id="PF25601">
    <property type="entry name" value="AAA_lid_14"/>
    <property type="match status" value="1"/>
</dbReference>
<keyword evidence="4" id="KW-0805">Transcription regulation</keyword>
<evidence type="ECO:0000256" key="1">
    <source>
        <dbReference type="ARBA" id="ARBA00022741"/>
    </source>
</evidence>
<keyword evidence="10" id="KW-1185">Reference proteome</keyword>
<feature type="domain" description="Sigma-54 factor interaction" evidence="8">
    <location>
        <begin position="346"/>
        <end position="576"/>
    </location>
</feature>
<dbReference type="InterPro" id="IPR002078">
    <property type="entry name" value="Sigma_54_int"/>
</dbReference>
<keyword evidence="3" id="KW-0902">Two-component regulatory system</keyword>
<name>A0ABQ1IIU2_9PROT</name>
<dbReference type="Pfam" id="PF02954">
    <property type="entry name" value="HTH_8"/>
    <property type="match status" value="1"/>
</dbReference>
<comment type="caution">
    <text evidence="9">The sequence shown here is derived from an EMBL/GenBank/DDBJ whole genome shotgun (WGS) entry which is preliminary data.</text>
</comment>
<dbReference type="Gene3D" id="1.10.8.60">
    <property type="match status" value="1"/>
</dbReference>
<dbReference type="Pfam" id="PF01590">
    <property type="entry name" value="GAF"/>
    <property type="match status" value="1"/>
</dbReference>
<keyword evidence="7" id="KW-0804">Transcription</keyword>
<dbReference type="InterPro" id="IPR029016">
    <property type="entry name" value="GAF-like_dom_sf"/>
</dbReference>
<dbReference type="CDD" id="cd00009">
    <property type="entry name" value="AAA"/>
    <property type="match status" value="1"/>
</dbReference>
<dbReference type="PANTHER" id="PTHR32071:SF81">
    <property type="entry name" value="PROPIONATE CATABOLISM OPERON REGULATORY PROTEIN"/>
    <property type="match status" value="1"/>
</dbReference>
<evidence type="ECO:0000256" key="4">
    <source>
        <dbReference type="ARBA" id="ARBA00023015"/>
    </source>
</evidence>
<reference evidence="10" key="1">
    <citation type="journal article" date="2019" name="Int. J. Syst. Evol. Microbiol.">
        <title>The Global Catalogue of Microorganisms (GCM) 10K type strain sequencing project: providing services to taxonomists for standard genome sequencing and annotation.</title>
        <authorList>
            <consortium name="The Broad Institute Genomics Platform"/>
            <consortium name="The Broad Institute Genome Sequencing Center for Infectious Disease"/>
            <person name="Wu L."/>
            <person name="Ma J."/>
        </authorList>
    </citation>
    <scope>NUCLEOTIDE SEQUENCE [LARGE SCALE GENOMIC DNA]</scope>
    <source>
        <strain evidence="10">CGMCC 1.10188</strain>
    </source>
</reference>
<evidence type="ECO:0000313" key="9">
    <source>
        <dbReference type="EMBL" id="GGB42830.1"/>
    </source>
</evidence>
<dbReference type="EMBL" id="BMDZ01000028">
    <property type="protein sequence ID" value="GGB42830.1"/>
    <property type="molecule type" value="Genomic_DNA"/>
</dbReference>
<dbReference type="Gene3D" id="3.30.450.40">
    <property type="match status" value="1"/>
</dbReference>
<dbReference type="InterPro" id="IPR003593">
    <property type="entry name" value="AAA+_ATPase"/>
</dbReference>
<dbReference type="Pfam" id="PF00158">
    <property type="entry name" value="Sigma54_activat"/>
    <property type="match status" value="1"/>
</dbReference>
<dbReference type="SUPFAM" id="SSF46689">
    <property type="entry name" value="Homeodomain-like"/>
    <property type="match status" value="1"/>
</dbReference>
<dbReference type="InterPro" id="IPR027417">
    <property type="entry name" value="P-loop_NTPase"/>
</dbReference>
<dbReference type="SUPFAM" id="SSF52540">
    <property type="entry name" value="P-loop containing nucleoside triphosphate hydrolases"/>
    <property type="match status" value="1"/>
</dbReference>
<sequence length="660" mass="69991">MQGEAQPPGGAPPLPAVFEAWEGLVTGHNPALVAVRDVIGSSWRRCLETGVDPAGREAPMVCSDDRLGMLRDRAEDLRRAAAPVMGDARAFLAETGTMMVLGDPQGVVLDVQGDTRTRDHGEVIRLMPGADWTEAASGTNAIGTALALGAPVQIHAVEHFCAGIKQWTCSAAIIHDPVDRSPLGVLDISGLSGSHNAHCLALAVTAAGQIESRLARRELDIRARLIEAVLGDSRWPMDSIVVFDHRGRPVRIGDRARLLLKDRSGGAGNRAPVLTDQAGNRLPDWLRAERVEPVFDGVRRIGSICVVPQGRPHLDGTLRKREIGAASGAAGIREGGAADTDPFAGVIGDSPPLLKAKATARRLAGVDVPVLLTGPTGTGKEVFARAIHGASPAARGPFIAVNCGALARDLLASELFGYGEGAFTGARRGGMPGKFEAADGGTLFLDEIGEMPLELQAHLLRVLEQASVVRVGEVRERSVRVRLVAATHRDLAADVTAGRFRGDLYFRIAVTSIDLPPLGARGADIARLACHFAAAAAHRHGLVRRQPSDEALDVLTRHDWPGNVRELRNVIEQATILTLGDRIDPADLPPAIRALNGGAPSSSADPAEAVCRLDQTEAAAILTAVTQSGWNLTRAARRLGIAKSTLYEKLHRHGIRRPRP</sequence>
<evidence type="ECO:0000256" key="2">
    <source>
        <dbReference type="ARBA" id="ARBA00022840"/>
    </source>
</evidence>
<evidence type="ECO:0000256" key="5">
    <source>
        <dbReference type="ARBA" id="ARBA00023125"/>
    </source>
</evidence>
<dbReference type="PROSITE" id="PS00688">
    <property type="entry name" value="SIGMA54_INTERACT_3"/>
    <property type="match status" value="1"/>
</dbReference>
<dbReference type="InterPro" id="IPR025943">
    <property type="entry name" value="Sigma_54_int_dom_ATP-bd_2"/>
</dbReference>
<dbReference type="InterPro" id="IPR003018">
    <property type="entry name" value="GAF"/>
</dbReference>
<dbReference type="InterPro" id="IPR009057">
    <property type="entry name" value="Homeodomain-like_sf"/>
</dbReference>
<accession>A0ABQ1IIU2</accession>
<dbReference type="PROSITE" id="PS50045">
    <property type="entry name" value="SIGMA54_INTERACT_4"/>
    <property type="match status" value="1"/>
</dbReference>
<keyword evidence="1" id="KW-0547">Nucleotide-binding</keyword>
<protein>
    <submittedName>
        <fullName evidence="9">Sigma-54-dependent Fis family transcriptional regulator</fullName>
    </submittedName>
</protein>
<evidence type="ECO:0000256" key="6">
    <source>
        <dbReference type="ARBA" id="ARBA00023159"/>
    </source>
</evidence>
<evidence type="ECO:0000256" key="3">
    <source>
        <dbReference type="ARBA" id="ARBA00023012"/>
    </source>
</evidence>
<keyword evidence="5" id="KW-0238">DNA-binding</keyword>
<dbReference type="PANTHER" id="PTHR32071">
    <property type="entry name" value="TRANSCRIPTIONAL REGULATORY PROTEIN"/>
    <property type="match status" value="1"/>
</dbReference>
<dbReference type="Gene3D" id="3.40.50.300">
    <property type="entry name" value="P-loop containing nucleotide triphosphate hydrolases"/>
    <property type="match status" value="1"/>
</dbReference>
<organism evidence="9 10">
    <name type="scientific">Tistrella bauzanensis</name>
    <dbReference type="NCBI Taxonomy" id="657419"/>
    <lineage>
        <taxon>Bacteria</taxon>
        <taxon>Pseudomonadati</taxon>
        <taxon>Pseudomonadota</taxon>
        <taxon>Alphaproteobacteria</taxon>
        <taxon>Geminicoccales</taxon>
        <taxon>Geminicoccaceae</taxon>
        <taxon>Tistrella</taxon>
    </lineage>
</organism>
<evidence type="ECO:0000313" key="10">
    <source>
        <dbReference type="Proteomes" id="UP000603352"/>
    </source>
</evidence>